<reference evidence="1 2" key="1">
    <citation type="submission" date="2019-06" db="EMBL/GenBank/DDBJ databases">
        <title>Whole genome sequence for Rhodospirillaceae sp. R148.</title>
        <authorList>
            <person name="Wang G."/>
        </authorList>
    </citation>
    <scope>NUCLEOTIDE SEQUENCE [LARGE SCALE GENOMIC DNA]</scope>
    <source>
        <strain evidence="1 2">R148</strain>
    </source>
</reference>
<proteinExistence type="predicted"/>
<organism evidence="1 2">
    <name type="scientific">Denitrobaculum tricleocarpae</name>
    <dbReference type="NCBI Taxonomy" id="2591009"/>
    <lineage>
        <taxon>Bacteria</taxon>
        <taxon>Pseudomonadati</taxon>
        <taxon>Pseudomonadota</taxon>
        <taxon>Alphaproteobacteria</taxon>
        <taxon>Rhodospirillales</taxon>
        <taxon>Rhodospirillaceae</taxon>
        <taxon>Denitrobaculum</taxon>
    </lineage>
</organism>
<comment type="caution">
    <text evidence="1">The sequence shown here is derived from an EMBL/GenBank/DDBJ whole genome shotgun (WGS) entry which is preliminary data.</text>
</comment>
<name>A0A545U0Y2_9PROT</name>
<accession>A0A545U0Y2</accession>
<keyword evidence="2" id="KW-1185">Reference proteome</keyword>
<evidence type="ECO:0000313" key="1">
    <source>
        <dbReference type="EMBL" id="TQV83139.1"/>
    </source>
</evidence>
<gene>
    <name evidence="1" type="ORF">FKG95_00620</name>
</gene>
<dbReference type="RefSeq" id="WP_142894103.1">
    <property type="nucleotide sequence ID" value="NZ_ML660052.1"/>
</dbReference>
<protein>
    <submittedName>
        <fullName evidence="1">Hemin uptake protein HemP</fullName>
    </submittedName>
</protein>
<evidence type="ECO:0000313" key="2">
    <source>
        <dbReference type="Proteomes" id="UP000315252"/>
    </source>
</evidence>
<dbReference type="Gene3D" id="2.10.70.10">
    <property type="entry name" value="Complement Module, domain 1"/>
    <property type="match status" value="1"/>
</dbReference>
<dbReference type="EMBL" id="VHSH01000001">
    <property type="protein sequence ID" value="TQV83139.1"/>
    <property type="molecule type" value="Genomic_DNA"/>
</dbReference>
<sequence>MIEGEKERGRSQLRLDGAEVPMLPPRGVRILHSRDLFADVREIVIEHEGEHYRLRATKKGKLILTK</sequence>
<dbReference type="OrthoDB" id="7870498at2"/>
<dbReference type="AlphaFoldDB" id="A0A545U0Y2"/>
<dbReference type="Proteomes" id="UP000315252">
    <property type="component" value="Unassembled WGS sequence"/>
</dbReference>
<dbReference type="InterPro" id="IPR019600">
    <property type="entry name" value="Hemin_uptake_protein_HemP"/>
</dbReference>
<dbReference type="Pfam" id="PF10636">
    <property type="entry name" value="hemP"/>
    <property type="match status" value="1"/>
</dbReference>